<evidence type="ECO:0000313" key="6">
    <source>
        <dbReference type="EMBL" id="KAF9481411.1"/>
    </source>
</evidence>
<dbReference type="Pfam" id="PF00617">
    <property type="entry name" value="RasGEF"/>
    <property type="match status" value="1"/>
</dbReference>
<dbReference type="Gene3D" id="3.40.50.300">
    <property type="entry name" value="P-loop containing nucleotide triphosphate hydrolases"/>
    <property type="match status" value="1"/>
</dbReference>
<dbReference type="PANTHER" id="PTHR23113:SF348">
    <property type="entry name" value="GUANYL-NUCLEOTIDE EXCHANGE FACTOR RASGEF, PUTATIVE (AFU_ORTHOLOGUE AFUA_1G04700)-RELATED"/>
    <property type="match status" value="1"/>
</dbReference>
<feature type="compositionally biased region" description="Low complexity" evidence="3">
    <location>
        <begin position="214"/>
        <end position="225"/>
    </location>
</feature>
<feature type="compositionally biased region" description="Low complexity" evidence="3">
    <location>
        <begin position="476"/>
        <end position="524"/>
    </location>
</feature>
<feature type="compositionally biased region" description="Low complexity" evidence="3">
    <location>
        <begin position="751"/>
        <end position="761"/>
    </location>
</feature>
<dbReference type="InterPro" id="IPR027417">
    <property type="entry name" value="P-loop_NTPase"/>
</dbReference>
<dbReference type="CDD" id="cd00882">
    <property type="entry name" value="Ras_like_GTPase"/>
    <property type="match status" value="1"/>
</dbReference>
<feature type="compositionally biased region" description="Polar residues" evidence="3">
    <location>
        <begin position="192"/>
        <end position="208"/>
    </location>
</feature>
<dbReference type="Pfam" id="PF00618">
    <property type="entry name" value="RasGEF_N"/>
    <property type="match status" value="1"/>
</dbReference>
<dbReference type="Proteomes" id="UP000807469">
    <property type="component" value="Unassembled WGS sequence"/>
</dbReference>
<reference evidence="6" key="1">
    <citation type="submission" date="2020-11" db="EMBL/GenBank/DDBJ databases">
        <authorList>
            <consortium name="DOE Joint Genome Institute"/>
            <person name="Ahrendt S."/>
            <person name="Riley R."/>
            <person name="Andreopoulos W."/>
            <person name="Labutti K."/>
            <person name="Pangilinan J."/>
            <person name="Ruiz-Duenas F.J."/>
            <person name="Barrasa J.M."/>
            <person name="Sanchez-Garcia M."/>
            <person name="Camarero S."/>
            <person name="Miyauchi S."/>
            <person name="Serrano A."/>
            <person name="Linde D."/>
            <person name="Babiker R."/>
            <person name="Drula E."/>
            <person name="Ayuso-Fernandez I."/>
            <person name="Pacheco R."/>
            <person name="Padilla G."/>
            <person name="Ferreira P."/>
            <person name="Barriuso J."/>
            <person name="Kellner H."/>
            <person name="Castanera R."/>
            <person name="Alfaro M."/>
            <person name="Ramirez L."/>
            <person name="Pisabarro A.G."/>
            <person name="Kuo A."/>
            <person name="Tritt A."/>
            <person name="Lipzen A."/>
            <person name="He G."/>
            <person name="Yan M."/>
            <person name="Ng V."/>
            <person name="Cullen D."/>
            <person name="Martin F."/>
            <person name="Rosso M.-N."/>
            <person name="Henrissat B."/>
            <person name="Hibbett D."/>
            <person name="Martinez A.T."/>
            <person name="Grigoriev I.V."/>
        </authorList>
    </citation>
    <scope>NUCLEOTIDE SEQUENCE</scope>
    <source>
        <strain evidence="6">CIRM-BRFM 674</strain>
    </source>
</reference>
<feature type="compositionally biased region" description="Acidic residues" evidence="3">
    <location>
        <begin position="725"/>
        <end position="742"/>
    </location>
</feature>
<dbReference type="GO" id="GO:0005886">
    <property type="term" value="C:plasma membrane"/>
    <property type="evidence" value="ECO:0007669"/>
    <property type="project" value="TreeGrafter"/>
</dbReference>
<feature type="compositionally biased region" description="Polar residues" evidence="3">
    <location>
        <begin position="136"/>
        <end position="145"/>
    </location>
</feature>
<dbReference type="Gene3D" id="1.20.870.10">
    <property type="entry name" value="Son of sevenless (SoS) protein Chain: S domain 1"/>
    <property type="match status" value="1"/>
</dbReference>
<evidence type="ECO:0000313" key="7">
    <source>
        <dbReference type="Proteomes" id="UP000807469"/>
    </source>
</evidence>
<keyword evidence="1 2" id="KW-0344">Guanine-nucleotide releasing factor</keyword>
<dbReference type="OrthoDB" id="28357at2759"/>
<dbReference type="Gene3D" id="1.10.840.10">
    <property type="entry name" value="Ras guanine-nucleotide exchange factors catalytic domain"/>
    <property type="match status" value="1"/>
</dbReference>
<dbReference type="GO" id="GO:0005085">
    <property type="term" value="F:guanyl-nucleotide exchange factor activity"/>
    <property type="evidence" value="ECO:0007669"/>
    <property type="project" value="UniProtKB-KW"/>
</dbReference>
<feature type="region of interest" description="Disordered" evidence="3">
    <location>
        <begin position="246"/>
        <end position="265"/>
    </location>
</feature>
<dbReference type="InterPro" id="IPR036964">
    <property type="entry name" value="RASGEF_cat_dom_sf"/>
</dbReference>
<feature type="region of interest" description="Disordered" evidence="3">
    <location>
        <begin position="541"/>
        <end position="588"/>
    </location>
</feature>
<name>A0A9P5Z8L3_9AGAR</name>
<sequence length="1082" mass="120030">MPAHELPSLPSLPPLALPTYRDSSLAPPPPLSPGRSSFHLQQSPALSLADSFSTAYTSASPTHDPPDICLLGPATLSPSQNLRKSVSVDSFAHYNRDVPNARPNEPTELNRSPMYSIPGHFPQPPIPILVPRQRGESMTSSQYDLESSFPPDPDVDRYDPLSLSALGHPRRLSLKTQEPSKASLRGGDLTLPSRTPASPTGITTSHSDLNALPTISSTTSLQSSSRKALTSLPAGRLRSGSLGYNFPSSANSKGTTPFPTQNRSSISNSSKEIVLAIVGTAGCGKSTLIRKGLSGYGLSEPMVVSESLGSDQTRYVRRTGTVLLDDQSSSAGSSEIVEIIEVDIQSTTNDLLNWPHSLPPLDGIIICYDASSQNSFQPIEGFLKGYRSLLVPVMVLGCKSDRHHEIDSTKVMAMLKHHDTGLIEVSSANEIGKARMKQSFAYLLKAILRQRGDNPVMKDRNPASPDFLNKGAATGDSWTHSPTSPTSGPSFSASSSMSLATDISDSSEPSASTPTAESASPISPNGHLVSMDLVHALEMSAARRDSHQDTDVHDSDADHHHDSEHSSALPEGRPRREEKKAKKEPRPSQWADLDDLLDKLLFLAVSGDDPTFATHFLLTYRRFTTPRSVLLAMQKRMRQLDNPSGDPMFACFAQMRICNLLETWIHDYPHDFAVKGTAGALNALIKSIISKTHLLHYGSDFLPFLEQLPSLVDEDTTWALKVEADADSDDYTPEDEDEDEIKVDETHSAETETTSGETSTSSPPPKVSLPSRERKASLPLSKVLSTHTNNDYHSIAFYNQHPKHYIRDLVKLAQDVWKIDSDEIAQEITRQGVKRFMIIKPRDWLYFTFVTKKHPDEPITMFNLMSNHLADWVVSLILCHESPRQRARQIEKFVEIGMKLRNMNNYSALRAFVAGINNANDDLTMEQFKSKSPDHDKNLRSWDVLLQQVRAHRSYRLALRNSKGACIPAMEVHISDLIKSHEGNEDTNPAYPNKIHWGKFNMIGRFITTTIQCQNQCRNSNDYDFMERPNVAELLNRRPVMTIEMQKSRLKAQEDYEDIPPAIQQTHTPPANVTGMRRMFFW</sequence>
<accession>A0A9P5Z8L3</accession>
<evidence type="ECO:0000259" key="4">
    <source>
        <dbReference type="PROSITE" id="PS50009"/>
    </source>
</evidence>
<dbReference type="SMART" id="SM00147">
    <property type="entry name" value="RasGEF"/>
    <property type="match status" value="1"/>
</dbReference>
<keyword evidence="7" id="KW-1185">Reference proteome</keyword>
<dbReference type="PROSITE" id="PS50212">
    <property type="entry name" value="RASGEF_NTER"/>
    <property type="match status" value="1"/>
</dbReference>
<evidence type="ECO:0000256" key="3">
    <source>
        <dbReference type="SAM" id="MobiDB-lite"/>
    </source>
</evidence>
<evidence type="ECO:0000259" key="5">
    <source>
        <dbReference type="PROSITE" id="PS50212"/>
    </source>
</evidence>
<feature type="region of interest" description="Disordered" evidence="3">
    <location>
        <begin position="454"/>
        <end position="527"/>
    </location>
</feature>
<evidence type="ECO:0000256" key="1">
    <source>
        <dbReference type="ARBA" id="ARBA00022658"/>
    </source>
</evidence>
<feature type="region of interest" description="Disordered" evidence="3">
    <location>
        <begin position="131"/>
        <end position="234"/>
    </location>
</feature>
<protein>
    <submittedName>
        <fullName evidence="6">Ras GEF</fullName>
    </submittedName>
</protein>
<feature type="region of interest" description="Disordered" evidence="3">
    <location>
        <begin position="1"/>
        <end position="44"/>
    </location>
</feature>
<dbReference type="PANTHER" id="PTHR23113">
    <property type="entry name" value="GUANINE NUCLEOTIDE EXCHANGE FACTOR"/>
    <property type="match status" value="1"/>
</dbReference>
<organism evidence="6 7">
    <name type="scientific">Pholiota conissans</name>
    <dbReference type="NCBI Taxonomy" id="109636"/>
    <lineage>
        <taxon>Eukaryota</taxon>
        <taxon>Fungi</taxon>
        <taxon>Dikarya</taxon>
        <taxon>Basidiomycota</taxon>
        <taxon>Agaricomycotina</taxon>
        <taxon>Agaricomycetes</taxon>
        <taxon>Agaricomycetidae</taxon>
        <taxon>Agaricales</taxon>
        <taxon>Agaricineae</taxon>
        <taxon>Strophariaceae</taxon>
        <taxon>Pholiota</taxon>
    </lineage>
</organism>
<feature type="domain" description="Ras-GEF" evidence="4">
    <location>
        <begin position="820"/>
        <end position="1048"/>
    </location>
</feature>
<comment type="caution">
    <text evidence="6">The sequence shown here is derived from an EMBL/GenBank/DDBJ whole genome shotgun (WGS) entry which is preliminary data.</text>
</comment>
<dbReference type="InterPro" id="IPR023578">
    <property type="entry name" value="Ras_GEF_dom_sf"/>
</dbReference>
<dbReference type="InterPro" id="IPR000651">
    <property type="entry name" value="Ras-like_Gua-exchang_fac_N"/>
</dbReference>
<proteinExistence type="predicted"/>
<evidence type="ECO:0000256" key="2">
    <source>
        <dbReference type="PROSITE-ProRule" id="PRU00168"/>
    </source>
</evidence>
<dbReference type="InterPro" id="IPR001895">
    <property type="entry name" value="RASGEF_cat_dom"/>
</dbReference>
<feature type="region of interest" description="Disordered" evidence="3">
    <location>
        <begin position="53"/>
        <end position="72"/>
    </location>
</feature>
<dbReference type="CDD" id="cd06224">
    <property type="entry name" value="REM"/>
    <property type="match status" value="1"/>
</dbReference>
<feature type="region of interest" description="Disordered" evidence="3">
    <location>
        <begin position="723"/>
        <end position="775"/>
    </location>
</feature>
<dbReference type="InterPro" id="IPR008937">
    <property type="entry name" value="Ras-like_GEF"/>
</dbReference>
<dbReference type="PROSITE" id="PS50009">
    <property type="entry name" value="RASGEF_CAT"/>
    <property type="match status" value="1"/>
</dbReference>
<feature type="compositionally biased region" description="Basic and acidic residues" evidence="3">
    <location>
        <begin position="541"/>
        <end position="565"/>
    </location>
</feature>
<dbReference type="GO" id="GO:0007265">
    <property type="term" value="P:Ras protein signal transduction"/>
    <property type="evidence" value="ECO:0007669"/>
    <property type="project" value="TreeGrafter"/>
</dbReference>
<dbReference type="EMBL" id="MU155179">
    <property type="protein sequence ID" value="KAF9481411.1"/>
    <property type="molecule type" value="Genomic_DNA"/>
</dbReference>
<feature type="domain" description="N-terminal Ras-GEF" evidence="5">
    <location>
        <begin position="584"/>
        <end position="709"/>
    </location>
</feature>
<feature type="compositionally biased region" description="Basic and acidic residues" evidence="3">
    <location>
        <begin position="572"/>
        <end position="586"/>
    </location>
</feature>
<dbReference type="AlphaFoldDB" id="A0A9P5Z8L3"/>
<dbReference type="SUPFAM" id="SSF48366">
    <property type="entry name" value="Ras GEF"/>
    <property type="match status" value="1"/>
</dbReference>
<gene>
    <name evidence="6" type="ORF">BDN70DRAFT_876387</name>
</gene>
<dbReference type="SUPFAM" id="SSF52540">
    <property type="entry name" value="P-loop containing nucleoside triphosphate hydrolases"/>
    <property type="match status" value="1"/>
</dbReference>